<dbReference type="Pfam" id="PF01740">
    <property type="entry name" value="STAS"/>
    <property type="match status" value="1"/>
</dbReference>
<dbReference type="PROSITE" id="PS50801">
    <property type="entry name" value="STAS"/>
    <property type="match status" value="1"/>
</dbReference>
<evidence type="ECO:0000259" key="1">
    <source>
        <dbReference type="PROSITE" id="PS50801"/>
    </source>
</evidence>
<feature type="domain" description="STAS" evidence="1">
    <location>
        <begin position="3"/>
        <end position="104"/>
    </location>
</feature>
<dbReference type="SUPFAM" id="SSF52091">
    <property type="entry name" value="SpoIIaa-like"/>
    <property type="match status" value="1"/>
</dbReference>
<reference evidence="2" key="2">
    <citation type="submission" date="2021-04" db="EMBL/GenBank/DDBJ databases">
        <authorList>
            <person name="Gilroy R."/>
        </authorList>
    </citation>
    <scope>NUCLEOTIDE SEQUENCE</scope>
    <source>
        <strain evidence="2">G4-2901</strain>
    </source>
</reference>
<dbReference type="EMBL" id="JAHLFW010000018">
    <property type="protein sequence ID" value="MBU3837084.1"/>
    <property type="molecule type" value="Genomic_DNA"/>
</dbReference>
<dbReference type="Gene3D" id="3.30.750.24">
    <property type="entry name" value="STAS domain"/>
    <property type="match status" value="1"/>
</dbReference>
<evidence type="ECO:0000313" key="3">
    <source>
        <dbReference type="Proteomes" id="UP000783796"/>
    </source>
</evidence>
<comment type="caution">
    <text evidence="2">The sequence shown here is derived from an EMBL/GenBank/DDBJ whole genome shotgun (WGS) entry which is preliminary data.</text>
</comment>
<dbReference type="GO" id="GO:0043856">
    <property type="term" value="F:anti-sigma factor antagonist activity"/>
    <property type="evidence" value="ECO:0007669"/>
    <property type="project" value="TreeGrafter"/>
</dbReference>
<dbReference type="Proteomes" id="UP000783796">
    <property type="component" value="Unassembled WGS sequence"/>
</dbReference>
<dbReference type="InterPro" id="IPR036513">
    <property type="entry name" value="STAS_dom_sf"/>
</dbReference>
<gene>
    <name evidence="2" type="ORF">H9777_01895</name>
</gene>
<sequence>MEKDFTLNLDNNVLTVVLGEQLTTSNAPLLMEELNTYKGKTIDKVCFDASKMTYIASSGIRTIIFAKQKLGGNPVIEFKNCTRDIKSVFEMTGLQNYITFISEE</sequence>
<dbReference type="PANTHER" id="PTHR33495:SF14">
    <property type="entry name" value="ANTI-SIGMA FACTOR ANTAGONIST"/>
    <property type="match status" value="1"/>
</dbReference>
<dbReference type="PANTHER" id="PTHR33495">
    <property type="entry name" value="ANTI-SIGMA FACTOR ANTAGONIST TM_1081-RELATED-RELATED"/>
    <property type="match status" value="1"/>
</dbReference>
<dbReference type="AlphaFoldDB" id="A0A948TAC2"/>
<reference evidence="2" key="1">
    <citation type="journal article" date="2021" name="PeerJ">
        <title>Extensive microbial diversity within the chicken gut microbiome revealed by metagenomics and culture.</title>
        <authorList>
            <person name="Gilroy R."/>
            <person name="Ravi A."/>
            <person name="Getino M."/>
            <person name="Pursley I."/>
            <person name="Horton D.L."/>
            <person name="Alikhan N.F."/>
            <person name="Baker D."/>
            <person name="Gharbi K."/>
            <person name="Hall N."/>
            <person name="Watson M."/>
            <person name="Adriaenssens E.M."/>
            <person name="Foster-Nyarko E."/>
            <person name="Jarju S."/>
            <person name="Secka A."/>
            <person name="Antonio M."/>
            <person name="Oren A."/>
            <person name="Chaudhuri R.R."/>
            <person name="La Ragione R."/>
            <person name="Hildebrand F."/>
            <person name="Pallen M.J."/>
        </authorList>
    </citation>
    <scope>NUCLEOTIDE SEQUENCE</scope>
    <source>
        <strain evidence="2">G4-2901</strain>
    </source>
</reference>
<protein>
    <submittedName>
        <fullName evidence="2">STAS domain-containing protein</fullName>
    </submittedName>
</protein>
<proteinExistence type="predicted"/>
<evidence type="ECO:0000313" key="2">
    <source>
        <dbReference type="EMBL" id="MBU3837084.1"/>
    </source>
</evidence>
<dbReference type="InterPro" id="IPR002645">
    <property type="entry name" value="STAS_dom"/>
</dbReference>
<name>A0A948TAC2_9BACT</name>
<accession>A0A948TAC2</accession>
<organism evidence="2 3">
    <name type="scientific">Candidatus Phocaeicola faecigallinarum</name>
    <dbReference type="NCBI Taxonomy" id="2838732"/>
    <lineage>
        <taxon>Bacteria</taxon>
        <taxon>Pseudomonadati</taxon>
        <taxon>Bacteroidota</taxon>
        <taxon>Bacteroidia</taxon>
        <taxon>Bacteroidales</taxon>
        <taxon>Bacteroidaceae</taxon>
        <taxon>Phocaeicola</taxon>
    </lineage>
</organism>
<dbReference type="CDD" id="cd07043">
    <property type="entry name" value="STAS_anti-anti-sigma_factors"/>
    <property type="match status" value="1"/>
</dbReference>